<dbReference type="EMBL" id="ADZX01000643">
    <property type="protein sequence ID" value="EFK95823.1"/>
    <property type="molecule type" value="Genomic_DNA"/>
</dbReference>
<comment type="caution">
    <text evidence="4">The sequence shown here is derived from an EMBL/GenBank/DDBJ whole genome shotgun (WGS) entry which is preliminary data.</text>
</comment>
<evidence type="ECO:0000313" key="4">
    <source>
        <dbReference type="EMBL" id="EFK95823.1"/>
    </source>
</evidence>
<dbReference type="SUPFAM" id="SSF51430">
    <property type="entry name" value="NAD(P)-linked oxidoreductase"/>
    <property type="match status" value="1"/>
</dbReference>
<evidence type="ECO:0000259" key="3">
    <source>
        <dbReference type="Pfam" id="PF00248"/>
    </source>
</evidence>
<dbReference type="AlphaFoldDB" id="D9PKU3"/>
<dbReference type="FunFam" id="3.20.20.100:FF:000005">
    <property type="entry name" value="NADP(H)-dependent aldo-keto reductase"/>
    <property type="match status" value="1"/>
</dbReference>
<sequence>MQFVSLGNSAIQVSRICLGTMTFGQQNTEVEAHEQLNTAFSRGINFIDAAEMYPVPSRAETTGRTEQYVGSWLKQQARDKVIMATKATGPARSLSWIREGQLGFAKANLRRALEGSLKRLQTDYVDLYQLHWPDRNTPMFGGYHFDPEQERETVSLRESLETLAEFIKEGKVRAWGPSNETPWGLMTYLRLADELGLPRPVSVQNAYSLLNRTWENGLAEIGYREKVSLLAYSPLGFGFLTGKYLKDPRLPGRANLFSDFAQRYKKPNTAKAVTAYVDLAAQHGLTPTQLSLAFVYRRWCVGSTIIGATSMTQLQENLDASDVTLSSEVLQAIERIHLEYPNPAP</sequence>
<evidence type="ECO:0000256" key="1">
    <source>
        <dbReference type="ARBA" id="ARBA00022857"/>
    </source>
</evidence>
<proteinExistence type="predicted"/>
<dbReference type="Pfam" id="PF00248">
    <property type="entry name" value="Aldo_ket_red"/>
    <property type="match status" value="1"/>
</dbReference>
<organism evidence="4">
    <name type="scientific">sediment metagenome</name>
    <dbReference type="NCBI Taxonomy" id="749907"/>
    <lineage>
        <taxon>unclassified sequences</taxon>
        <taxon>metagenomes</taxon>
        <taxon>ecological metagenomes</taxon>
    </lineage>
</organism>
<keyword evidence="1" id="KW-0521">NADP</keyword>
<evidence type="ECO:0000256" key="2">
    <source>
        <dbReference type="ARBA" id="ARBA00023002"/>
    </source>
</evidence>
<gene>
    <name evidence="4" type="ORF">LDC_2162</name>
</gene>
<dbReference type="PANTHER" id="PTHR43364">
    <property type="entry name" value="NADH-SPECIFIC METHYLGLYOXAL REDUCTASE-RELATED"/>
    <property type="match status" value="1"/>
</dbReference>
<reference evidence="4" key="2">
    <citation type="journal article" date="2011" name="Microb. Ecol.">
        <title>Taxonomic and Functional Metagenomic Profiling of the Microbial Community in the Anoxic Sediment of a Sub-saline Shallow Lake (Laguna de Carrizo, Central Spain).</title>
        <authorList>
            <person name="Ferrer M."/>
            <person name="Guazzaroni M.E."/>
            <person name="Richter M."/>
            <person name="Garcia-Salamanca A."/>
            <person name="Yarza P."/>
            <person name="Suarez-Suarez A."/>
            <person name="Solano J."/>
            <person name="Alcaide M."/>
            <person name="van Dillewijn P."/>
            <person name="Molina-Henares M.A."/>
            <person name="Lopez-Cortes N."/>
            <person name="Al-Ramahi Y."/>
            <person name="Guerrero C."/>
            <person name="Acosta A."/>
            <person name="de Eugenio L.I."/>
            <person name="Martinez V."/>
            <person name="Marques S."/>
            <person name="Rojo F."/>
            <person name="Santero E."/>
            <person name="Genilloud O."/>
            <person name="Perez-Perez J."/>
            <person name="Rossello-Mora R."/>
            <person name="Ramos J.L."/>
        </authorList>
    </citation>
    <scope>NUCLEOTIDE SEQUENCE</scope>
</reference>
<dbReference type="InterPro" id="IPR050523">
    <property type="entry name" value="AKR_Detox_Biosynth"/>
</dbReference>
<dbReference type="PANTHER" id="PTHR43364:SF17">
    <property type="entry name" value="ALDO KETO REDUCTASE"/>
    <property type="match status" value="1"/>
</dbReference>
<accession>D9PKU3</accession>
<dbReference type="GO" id="GO:0016491">
    <property type="term" value="F:oxidoreductase activity"/>
    <property type="evidence" value="ECO:0007669"/>
    <property type="project" value="UniProtKB-KW"/>
</dbReference>
<protein>
    <submittedName>
        <fullName evidence="4">Oxidoreductase Tas, aldo/keto reductase family</fullName>
    </submittedName>
</protein>
<feature type="domain" description="NADP-dependent oxidoreductase" evidence="3">
    <location>
        <begin position="15"/>
        <end position="336"/>
    </location>
</feature>
<dbReference type="Gene3D" id="3.20.20.100">
    <property type="entry name" value="NADP-dependent oxidoreductase domain"/>
    <property type="match status" value="1"/>
</dbReference>
<dbReference type="CDD" id="cd19094">
    <property type="entry name" value="AKR_Tas-like"/>
    <property type="match status" value="1"/>
</dbReference>
<dbReference type="InterPro" id="IPR036812">
    <property type="entry name" value="NAD(P)_OxRdtase_dom_sf"/>
</dbReference>
<dbReference type="InterPro" id="IPR023210">
    <property type="entry name" value="NADP_OxRdtase_dom"/>
</dbReference>
<name>D9PKU3_9ZZZZ</name>
<reference evidence="4" key="1">
    <citation type="submission" date="2010-07" db="EMBL/GenBank/DDBJ databases">
        <authorList>
            <consortium name="CONSOLIDER consortium CSD2007-00005"/>
            <person name="Guazzaroni M.-E."/>
            <person name="Richter M."/>
            <person name="Garcia-Salamanca A."/>
            <person name="Yarza P."/>
            <person name="Ferrer M."/>
        </authorList>
    </citation>
    <scope>NUCLEOTIDE SEQUENCE</scope>
</reference>
<keyword evidence="2" id="KW-0560">Oxidoreductase</keyword>